<dbReference type="InParanoid" id="D6W673"/>
<sequence>MVFKAAAARKCESGERGMWFRFRRRKVVVSPVRSDQLREQAVHLYRMCRKFGYRRSFREDFAHRLMQSWRLDTIIKIISSTRIHYRLNLSYMQRGKRVISLLAHSIDRFVDGYRPIAPCLVLNIDVKKNYTLIV</sequence>
<accession>D6W673</accession>
<protein>
    <submittedName>
        <fullName evidence="1">Uncharacterized protein</fullName>
    </submittedName>
</protein>
<dbReference type="HOGENOM" id="CLU_1898916_0_0_1"/>
<reference evidence="1 2" key="1">
    <citation type="journal article" date="2008" name="Nature">
        <title>The genome of the model beetle and pest Tribolium castaneum.</title>
        <authorList>
            <consortium name="Tribolium Genome Sequencing Consortium"/>
            <person name="Richards S."/>
            <person name="Gibbs R.A."/>
            <person name="Weinstock G.M."/>
            <person name="Brown S.J."/>
            <person name="Denell R."/>
            <person name="Beeman R.W."/>
            <person name="Gibbs R."/>
            <person name="Beeman R.W."/>
            <person name="Brown S.J."/>
            <person name="Bucher G."/>
            <person name="Friedrich M."/>
            <person name="Grimmelikhuijzen C.J."/>
            <person name="Klingler M."/>
            <person name="Lorenzen M."/>
            <person name="Richards S."/>
            <person name="Roth S."/>
            <person name="Schroder R."/>
            <person name="Tautz D."/>
            <person name="Zdobnov E.M."/>
            <person name="Muzny D."/>
            <person name="Gibbs R.A."/>
            <person name="Weinstock G.M."/>
            <person name="Attaway T."/>
            <person name="Bell S."/>
            <person name="Buhay C.J."/>
            <person name="Chandrabose M.N."/>
            <person name="Chavez D."/>
            <person name="Clerk-Blankenburg K.P."/>
            <person name="Cree A."/>
            <person name="Dao M."/>
            <person name="Davis C."/>
            <person name="Chacko J."/>
            <person name="Dinh H."/>
            <person name="Dugan-Rocha S."/>
            <person name="Fowler G."/>
            <person name="Garner T.T."/>
            <person name="Garnes J."/>
            <person name="Gnirke A."/>
            <person name="Hawes A."/>
            <person name="Hernandez J."/>
            <person name="Hines S."/>
            <person name="Holder M."/>
            <person name="Hume J."/>
            <person name="Jhangiani S.N."/>
            <person name="Joshi V."/>
            <person name="Khan Z.M."/>
            <person name="Jackson L."/>
            <person name="Kovar C."/>
            <person name="Kowis A."/>
            <person name="Lee S."/>
            <person name="Lewis L.R."/>
            <person name="Margolis J."/>
            <person name="Morgan M."/>
            <person name="Nazareth L.V."/>
            <person name="Nguyen N."/>
            <person name="Okwuonu G."/>
            <person name="Parker D."/>
            <person name="Richards S."/>
            <person name="Ruiz S.J."/>
            <person name="Santibanez J."/>
            <person name="Savard J."/>
            <person name="Scherer S.E."/>
            <person name="Schneider B."/>
            <person name="Sodergren E."/>
            <person name="Tautz D."/>
            <person name="Vattahil S."/>
            <person name="Villasana D."/>
            <person name="White C.S."/>
            <person name="Wright R."/>
            <person name="Park Y."/>
            <person name="Beeman R.W."/>
            <person name="Lord J."/>
            <person name="Oppert B."/>
            <person name="Lorenzen M."/>
            <person name="Brown S."/>
            <person name="Wang L."/>
            <person name="Savard J."/>
            <person name="Tautz D."/>
            <person name="Richards S."/>
            <person name="Weinstock G."/>
            <person name="Gibbs R.A."/>
            <person name="Liu Y."/>
            <person name="Worley K."/>
            <person name="Weinstock G."/>
            <person name="Elsik C.G."/>
            <person name="Reese J.T."/>
            <person name="Elhaik E."/>
            <person name="Landan G."/>
            <person name="Graur D."/>
            <person name="Arensburger P."/>
            <person name="Atkinson P."/>
            <person name="Beeman R.W."/>
            <person name="Beidler J."/>
            <person name="Brown S.J."/>
            <person name="Demuth J.P."/>
            <person name="Drury D.W."/>
            <person name="Du Y.Z."/>
            <person name="Fujiwara H."/>
            <person name="Lorenzen M."/>
            <person name="Maselli V."/>
            <person name="Osanai M."/>
            <person name="Park Y."/>
            <person name="Robertson H.M."/>
            <person name="Tu Z."/>
            <person name="Wang J.J."/>
            <person name="Wang S."/>
            <person name="Richards S."/>
            <person name="Song H."/>
            <person name="Zhang L."/>
            <person name="Sodergren E."/>
            <person name="Werner D."/>
            <person name="Stanke M."/>
            <person name="Morgenstern B."/>
            <person name="Solovyev V."/>
            <person name="Kosarev P."/>
            <person name="Brown G."/>
            <person name="Chen H.C."/>
            <person name="Ermolaeva O."/>
            <person name="Hlavina W."/>
            <person name="Kapustin Y."/>
            <person name="Kiryutin B."/>
            <person name="Kitts P."/>
            <person name="Maglott D."/>
            <person name="Pruitt K."/>
            <person name="Sapojnikov V."/>
            <person name="Souvorov A."/>
            <person name="Mackey A.J."/>
            <person name="Waterhouse R.M."/>
            <person name="Wyder S."/>
            <person name="Zdobnov E.M."/>
            <person name="Zdobnov E.M."/>
            <person name="Wyder S."/>
            <person name="Kriventseva E.V."/>
            <person name="Kadowaki T."/>
            <person name="Bork P."/>
            <person name="Aranda M."/>
            <person name="Bao R."/>
            <person name="Beermann A."/>
            <person name="Berns N."/>
            <person name="Bolognesi R."/>
            <person name="Bonneton F."/>
            <person name="Bopp D."/>
            <person name="Brown S.J."/>
            <person name="Bucher G."/>
            <person name="Butts T."/>
            <person name="Chaumot A."/>
            <person name="Denell R.E."/>
            <person name="Ferrier D.E."/>
            <person name="Friedrich M."/>
            <person name="Gordon C.M."/>
            <person name="Jindra M."/>
            <person name="Klingler M."/>
            <person name="Lan Q."/>
            <person name="Lattorff H.M."/>
            <person name="Laudet V."/>
            <person name="von Levetsow C."/>
            <person name="Liu Z."/>
            <person name="Lutz R."/>
            <person name="Lynch J.A."/>
            <person name="da Fonseca R.N."/>
            <person name="Posnien N."/>
            <person name="Reuter R."/>
            <person name="Roth S."/>
            <person name="Savard J."/>
            <person name="Schinko J.B."/>
            <person name="Schmitt C."/>
            <person name="Schoppmeier M."/>
            <person name="Schroder R."/>
            <person name="Shippy T.D."/>
            <person name="Simonnet F."/>
            <person name="Marques-Souza H."/>
            <person name="Tautz D."/>
            <person name="Tomoyasu Y."/>
            <person name="Trauner J."/>
            <person name="Van der Zee M."/>
            <person name="Vervoort M."/>
            <person name="Wittkopp N."/>
            <person name="Wimmer E.A."/>
            <person name="Yang X."/>
            <person name="Jones A.K."/>
            <person name="Sattelle D.B."/>
            <person name="Ebert P.R."/>
            <person name="Nelson D."/>
            <person name="Scott J.G."/>
            <person name="Beeman R.W."/>
            <person name="Muthukrishnan S."/>
            <person name="Kramer K.J."/>
            <person name="Arakane Y."/>
            <person name="Beeman R.W."/>
            <person name="Zhu Q."/>
            <person name="Hogenkamp D."/>
            <person name="Dixit R."/>
            <person name="Oppert B."/>
            <person name="Jiang H."/>
            <person name="Zou Z."/>
            <person name="Marshall J."/>
            <person name="Elpidina E."/>
            <person name="Vinokurov K."/>
            <person name="Oppert C."/>
            <person name="Zou Z."/>
            <person name="Evans J."/>
            <person name="Lu Z."/>
            <person name="Zhao P."/>
            <person name="Sumathipala N."/>
            <person name="Altincicek B."/>
            <person name="Vilcinskas A."/>
            <person name="Williams M."/>
            <person name="Hultmark D."/>
            <person name="Hetru C."/>
            <person name="Jiang H."/>
            <person name="Grimmelikhuijzen C.J."/>
            <person name="Hauser F."/>
            <person name="Cazzamali G."/>
            <person name="Williamson M."/>
            <person name="Park Y."/>
            <person name="Li B."/>
            <person name="Tanaka Y."/>
            <person name="Predel R."/>
            <person name="Neupert S."/>
            <person name="Schachtner J."/>
            <person name="Verleyen P."/>
            <person name="Raible F."/>
            <person name="Bork P."/>
            <person name="Friedrich M."/>
            <person name="Walden K.K."/>
            <person name="Robertson H.M."/>
            <person name="Angeli S."/>
            <person name="Foret S."/>
            <person name="Bucher G."/>
            <person name="Schuetz S."/>
            <person name="Maleszka R."/>
            <person name="Wimmer E.A."/>
            <person name="Beeman R.W."/>
            <person name="Lorenzen M."/>
            <person name="Tomoyasu Y."/>
            <person name="Miller S.C."/>
            <person name="Grossmann D."/>
            <person name="Bucher G."/>
        </authorList>
    </citation>
    <scope>NUCLEOTIDE SEQUENCE [LARGE SCALE GENOMIC DNA]</scope>
    <source>
        <strain evidence="1 2">Georgia GA2</strain>
    </source>
</reference>
<dbReference type="EMBL" id="KQ971306">
    <property type="protein sequence ID" value="EFA11088.1"/>
    <property type="molecule type" value="Genomic_DNA"/>
</dbReference>
<evidence type="ECO:0000313" key="2">
    <source>
        <dbReference type="Proteomes" id="UP000007266"/>
    </source>
</evidence>
<reference evidence="1 2" key="2">
    <citation type="journal article" date="2010" name="Nucleic Acids Res.">
        <title>BeetleBase in 2010: revisions to provide comprehensive genomic information for Tribolium castaneum.</title>
        <authorList>
            <person name="Kim H.S."/>
            <person name="Murphy T."/>
            <person name="Xia J."/>
            <person name="Caragea D."/>
            <person name="Park Y."/>
            <person name="Beeman R.W."/>
            <person name="Lorenzen M.D."/>
            <person name="Butcher S."/>
            <person name="Manak J.R."/>
            <person name="Brown S.J."/>
        </authorList>
    </citation>
    <scope>GENOME REANNOTATION</scope>
    <source>
        <strain evidence="1 2">Georgia GA2</strain>
    </source>
</reference>
<proteinExistence type="predicted"/>
<organism evidence="1 2">
    <name type="scientific">Tribolium castaneum</name>
    <name type="common">Red flour beetle</name>
    <dbReference type="NCBI Taxonomy" id="7070"/>
    <lineage>
        <taxon>Eukaryota</taxon>
        <taxon>Metazoa</taxon>
        <taxon>Ecdysozoa</taxon>
        <taxon>Arthropoda</taxon>
        <taxon>Hexapoda</taxon>
        <taxon>Insecta</taxon>
        <taxon>Pterygota</taxon>
        <taxon>Neoptera</taxon>
        <taxon>Endopterygota</taxon>
        <taxon>Coleoptera</taxon>
        <taxon>Polyphaga</taxon>
        <taxon>Cucujiformia</taxon>
        <taxon>Tenebrionidae</taxon>
        <taxon>Tenebrionidae incertae sedis</taxon>
        <taxon>Tribolium</taxon>
    </lineage>
</organism>
<name>D6W673_TRICA</name>
<gene>
    <name evidence="1" type="primary">GLEAN_04685</name>
    <name evidence="1" type="ORF">TcasGA2_TC004685</name>
</gene>
<keyword evidence="2" id="KW-1185">Reference proteome</keyword>
<evidence type="ECO:0000313" key="1">
    <source>
        <dbReference type="EMBL" id="EFA11088.1"/>
    </source>
</evidence>
<dbReference type="AlphaFoldDB" id="D6W673"/>
<dbReference type="Proteomes" id="UP000007266">
    <property type="component" value="Linkage group 1"/>
</dbReference>